<proteinExistence type="predicted"/>
<keyword evidence="1" id="KW-1133">Transmembrane helix</keyword>
<dbReference type="Proteomes" id="UP000267448">
    <property type="component" value="Unassembled WGS sequence"/>
</dbReference>
<keyword evidence="4" id="KW-1185">Reference proteome</keyword>
<evidence type="ECO:0000313" key="3">
    <source>
        <dbReference type="EMBL" id="RTR37733.1"/>
    </source>
</evidence>
<dbReference type="AlphaFoldDB" id="A0A431WQK9"/>
<dbReference type="OrthoDB" id="526867at2"/>
<evidence type="ECO:0000259" key="2">
    <source>
        <dbReference type="Pfam" id="PF04784"/>
    </source>
</evidence>
<reference evidence="3 4" key="1">
    <citation type="submission" date="2018-12" db="EMBL/GenBank/DDBJ databases">
        <authorList>
            <person name="Yu L."/>
        </authorList>
    </citation>
    <scope>NUCLEOTIDE SEQUENCE [LARGE SCALE GENOMIC DNA]</scope>
    <source>
        <strain evidence="3 4">HAW-EB2</strain>
    </source>
</reference>
<organism evidence="3 4">
    <name type="scientific">Shewanella canadensis</name>
    <dbReference type="NCBI Taxonomy" id="271096"/>
    <lineage>
        <taxon>Bacteria</taxon>
        <taxon>Pseudomonadati</taxon>
        <taxon>Pseudomonadota</taxon>
        <taxon>Gammaproteobacteria</taxon>
        <taxon>Alteromonadales</taxon>
        <taxon>Shewanellaceae</taxon>
        <taxon>Shewanella</taxon>
    </lineage>
</organism>
<keyword evidence="1" id="KW-0812">Transmembrane</keyword>
<evidence type="ECO:0000313" key="4">
    <source>
        <dbReference type="Proteomes" id="UP000267448"/>
    </source>
</evidence>
<name>A0A431WQK9_9GAMM</name>
<evidence type="ECO:0000256" key="1">
    <source>
        <dbReference type="SAM" id="Phobius"/>
    </source>
</evidence>
<keyword evidence="1" id="KW-0472">Membrane</keyword>
<dbReference type="EMBL" id="RXNU01000010">
    <property type="protein sequence ID" value="RTR37733.1"/>
    <property type="molecule type" value="Genomic_DNA"/>
</dbReference>
<protein>
    <submittedName>
        <fullName evidence="3">DUF547 domain-containing protein</fullName>
    </submittedName>
</protein>
<dbReference type="PANTHER" id="PTHR46361:SF3">
    <property type="entry name" value="ELECTRON CARRIER_ PROTEIN DISULFIDE OXIDOREDUCTASE"/>
    <property type="match status" value="1"/>
</dbReference>
<sequence length="318" mass="36395">MTFSIGKLIFSILLLSGFTVGLWFWNTQAKIEHIDAPLPESFPAQGFSHHSFELLLKRFVDKRGDIDYEAWKKTPNAHYELKQYLAAVAKFSPESTPDRFASEQDALAYWIYSYNALVIHSILENWPLKSVTDIKAPLEVIKGLGFFYKQQFIIGGKAYNLYNLEQQKMVHAKADPRLHFVLNCGSASCPPMRPELPVGVELEPFLQQAAIEFINDPDNVRIKDKGQALELSKIFSWYIDDFAAVSPLSLAARADKKLPTPSKERALISYIQQFTDTRLNEQIERASNQPLEYIEYDWSLNTSQGEDSPHTEREEISR</sequence>
<gene>
    <name evidence="3" type="ORF">EKG38_17085</name>
</gene>
<comment type="caution">
    <text evidence="3">The sequence shown here is derived from an EMBL/GenBank/DDBJ whole genome shotgun (WGS) entry which is preliminary data.</text>
</comment>
<accession>A0A431WQK9</accession>
<dbReference type="PANTHER" id="PTHR46361">
    <property type="entry name" value="ELECTRON CARRIER/ PROTEIN DISULFIDE OXIDOREDUCTASE"/>
    <property type="match status" value="1"/>
</dbReference>
<feature type="transmembrane region" description="Helical" evidence="1">
    <location>
        <begin position="7"/>
        <end position="25"/>
    </location>
</feature>
<dbReference type="Pfam" id="PF04784">
    <property type="entry name" value="DUF547"/>
    <property type="match status" value="1"/>
</dbReference>
<dbReference type="RefSeq" id="WP_126521431.1">
    <property type="nucleotide sequence ID" value="NZ_RXNU01000010.1"/>
</dbReference>
<feature type="domain" description="DUF547" evidence="2">
    <location>
        <begin position="102"/>
        <end position="214"/>
    </location>
</feature>
<dbReference type="InterPro" id="IPR006869">
    <property type="entry name" value="DUF547"/>
</dbReference>